<organism evidence="1 2">
    <name type="scientific">Larinioides sclopetarius</name>
    <dbReference type="NCBI Taxonomy" id="280406"/>
    <lineage>
        <taxon>Eukaryota</taxon>
        <taxon>Metazoa</taxon>
        <taxon>Ecdysozoa</taxon>
        <taxon>Arthropoda</taxon>
        <taxon>Chelicerata</taxon>
        <taxon>Arachnida</taxon>
        <taxon>Araneae</taxon>
        <taxon>Araneomorphae</taxon>
        <taxon>Entelegynae</taxon>
        <taxon>Araneoidea</taxon>
        <taxon>Araneidae</taxon>
        <taxon>Larinioides</taxon>
    </lineage>
</organism>
<proteinExistence type="predicted"/>
<evidence type="ECO:0000313" key="1">
    <source>
        <dbReference type="EMBL" id="CAL1271756.1"/>
    </source>
</evidence>
<name>A0AAV1ZJ50_9ARAC</name>
<evidence type="ECO:0000313" key="2">
    <source>
        <dbReference type="Proteomes" id="UP001497382"/>
    </source>
</evidence>
<comment type="caution">
    <text evidence="1">The sequence shown here is derived from an EMBL/GenBank/DDBJ whole genome shotgun (WGS) entry which is preliminary data.</text>
</comment>
<protein>
    <submittedName>
        <fullName evidence="1">Uncharacterized protein</fullName>
    </submittedName>
</protein>
<reference evidence="1 2" key="1">
    <citation type="submission" date="2024-04" db="EMBL/GenBank/DDBJ databases">
        <authorList>
            <person name="Rising A."/>
            <person name="Reimegard J."/>
            <person name="Sonavane S."/>
            <person name="Akerstrom W."/>
            <person name="Nylinder S."/>
            <person name="Hedman E."/>
            <person name="Kallberg Y."/>
        </authorList>
    </citation>
    <scope>NUCLEOTIDE SEQUENCE [LARGE SCALE GENOMIC DNA]</scope>
</reference>
<feature type="non-terminal residue" evidence="1">
    <location>
        <position position="34"/>
    </location>
</feature>
<dbReference type="AlphaFoldDB" id="A0AAV1ZJ50"/>
<dbReference type="Proteomes" id="UP001497382">
    <property type="component" value="Unassembled WGS sequence"/>
</dbReference>
<accession>A0AAV1ZJ50</accession>
<gene>
    <name evidence="1" type="ORF">LARSCL_LOCUS5991</name>
</gene>
<dbReference type="EMBL" id="CAXIEN010000056">
    <property type="protein sequence ID" value="CAL1271756.1"/>
    <property type="molecule type" value="Genomic_DNA"/>
</dbReference>
<keyword evidence="2" id="KW-1185">Reference proteome</keyword>
<sequence length="34" mass="4194">MQRQDKAKIQPLNEPYFISVYMKKKMSRSRNTIY</sequence>